<name>A0A7I7U9M4_MYCPF</name>
<dbReference type="Proteomes" id="UP000466554">
    <property type="component" value="Chromosome"/>
</dbReference>
<dbReference type="SUPFAM" id="SSF55718">
    <property type="entry name" value="SCP-like"/>
    <property type="match status" value="1"/>
</dbReference>
<dbReference type="EMBL" id="AP022598">
    <property type="protein sequence ID" value="BBY77691.1"/>
    <property type="molecule type" value="Genomic_DNA"/>
</dbReference>
<accession>A0A7I7U9M4</accession>
<sequence>MAERVSELLRRSVSQLETDVPDSYRHTLDALGPLVVTLAVDGERFALSGGDRLVVTDGDMPDAAVSITTSRATMLDVLDGHVALADAVEGGAVAVRGSLEHVLRAHDTLRAYVHAAARAPSHHRLLDALRAS</sequence>
<reference evidence="1 2" key="1">
    <citation type="journal article" date="2019" name="Emerg. Microbes Infect.">
        <title>Comprehensive subspecies identification of 175 nontuberculous mycobacteria species based on 7547 genomic profiles.</title>
        <authorList>
            <person name="Matsumoto Y."/>
            <person name="Kinjo T."/>
            <person name="Motooka D."/>
            <person name="Nabeya D."/>
            <person name="Jung N."/>
            <person name="Uechi K."/>
            <person name="Horii T."/>
            <person name="Iida T."/>
            <person name="Fujita J."/>
            <person name="Nakamura S."/>
        </authorList>
    </citation>
    <scope>NUCLEOTIDE SEQUENCE [LARGE SCALE GENOMIC DNA]</scope>
    <source>
        <strain evidence="1 2">JCM 6367</strain>
    </source>
</reference>
<evidence type="ECO:0008006" key="3">
    <source>
        <dbReference type="Google" id="ProtNLM"/>
    </source>
</evidence>
<evidence type="ECO:0000313" key="1">
    <source>
        <dbReference type="EMBL" id="BBY77691.1"/>
    </source>
</evidence>
<dbReference type="Gene3D" id="3.30.1050.10">
    <property type="entry name" value="SCP2 sterol-binding domain"/>
    <property type="match status" value="1"/>
</dbReference>
<dbReference type="AlphaFoldDB" id="A0A7I7U9M4"/>
<dbReference type="InterPro" id="IPR036527">
    <property type="entry name" value="SCP2_sterol-bd_dom_sf"/>
</dbReference>
<proteinExistence type="predicted"/>
<dbReference type="RefSeq" id="WP_163768081.1">
    <property type="nucleotide sequence ID" value="NZ_AP022598.1"/>
</dbReference>
<evidence type="ECO:0000313" key="2">
    <source>
        <dbReference type="Proteomes" id="UP000466554"/>
    </source>
</evidence>
<gene>
    <name evidence="1" type="ORF">MPRF_45900</name>
</gene>
<organism evidence="1 2">
    <name type="scientific">Mycolicibacterium parafortuitum</name>
    <name type="common">Mycobacterium parafortuitum</name>
    <dbReference type="NCBI Taxonomy" id="39692"/>
    <lineage>
        <taxon>Bacteria</taxon>
        <taxon>Bacillati</taxon>
        <taxon>Actinomycetota</taxon>
        <taxon>Actinomycetes</taxon>
        <taxon>Mycobacteriales</taxon>
        <taxon>Mycobacteriaceae</taxon>
        <taxon>Mycolicibacterium</taxon>
    </lineage>
</organism>
<protein>
    <recommendedName>
        <fullName evidence="3">SCP2 domain-containing protein</fullName>
    </recommendedName>
</protein>